<dbReference type="AlphaFoldDB" id="A0AAC8QDD7"/>
<dbReference type="EMBL" id="CP011509">
    <property type="protein sequence ID" value="AKJ05244.1"/>
    <property type="molecule type" value="Genomic_DNA"/>
</dbReference>
<gene>
    <name evidence="2" type="ORF">AA314_06870</name>
    <name evidence="3" type="ORF">ATI61_102309</name>
</gene>
<protein>
    <submittedName>
        <fullName evidence="2">Phage protein</fullName>
    </submittedName>
</protein>
<dbReference type="Proteomes" id="UP000035579">
    <property type="component" value="Chromosome"/>
</dbReference>
<accession>A0AAC8QDD7</accession>
<evidence type="ECO:0000313" key="4">
    <source>
        <dbReference type="Proteomes" id="UP000035579"/>
    </source>
</evidence>
<keyword evidence="1" id="KW-0175">Coiled coil</keyword>
<evidence type="ECO:0000313" key="2">
    <source>
        <dbReference type="EMBL" id="AKJ05244.1"/>
    </source>
</evidence>
<dbReference type="InterPro" id="IPR027417">
    <property type="entry name" value="P-loop_NTPase"/>
</dbReference>
<organism evidence="2 4">
    <name type="scientific">Archangium gephyra</name>
    <dbReference type="NCBI Taxonomy" id="48"/>
    <lineage>
        <taxon>Bacteria</taxon>
        <taxon>Pseudomonadati</taxon>
        <taxon>Myxococcota</taxon>
        <taxon>Myxococcia</taxon>
        <taxon>Myxococcales</taxon>
        <taxon>Cystobacterineae</taxon>
        <taxon>Archangiaceae</taxon>
        <taxon>Archangium</taxon>
    </lineage>
</organism>
<evidence type="ECO:0000313" key="3">
    <source>
        <dbReference type="EMBL" id="REG35935.1"/>
    </source>
</evidence>
<name>A0AAC8QDD7_9BACT</name>
<reference evidence="2 4" key="1">
    <citation type="submission" date="2015-05" db="EMBL/GenBank/DDBJ databases">
        <title>Genome assembly of Archangium gephyra DSM 2261.</title>
        <authorList>
            <person name="Sharma G."/>
            <person name="Subramanian S."/>
        </authorList>
    </citation>
    <scope>NUCLEOTIDE SEQUENCE [LARGE SCALE GENOMIC DNA]</scope>
    <source>
        <strain evidence="2 4">DSM 2261</strain>
    </source>
</reference>
<evidence type="ECO:0000313" key="5">
    <source>
        <dbReference type="Proteomes" id="UP000256345"/>
    </source>
</evidence>
<sequence length="567" mass="64715">MKAWKLREMLVVSPVQKAARRLKFDPELTIIRGKNDTGKSSLIKTIFNTFGARPAKLSDQWKKLNVTSLIRFSIGPKEYCILRAGDLFGIFDDEARPLHRAASVGELSPYLAQLFDFKLKLPDRITGKPIVPPPAFYFLPFYIDQDAGWTATWSSFANLQQFPGAKKDLAEYHVGIFPNEYYQRKAAKAEVQQQLEEPRVKERVLRGLQADIEQRTKEMTVELDVKEFKLVIDRLLKRAESLKQREDEYRTAIVELRNRLDEVSAQRAIVERTRDELRLDYNYANAAPDEVQCPTCGAGYSNHISERFEFAKDEQQCIELLAELANKTVKLEREIATAQERLTQSTAELREVEDLLAAKKGEVTLGQLIESEGRKGFRKALEADVSIVQRQIGELEATVRGHDEEMKKFASKERRQSIVNDYRHRMEHHFAWLNVNSSDSTLLKRIDAKANETGSDLPRSILAYTMSIWGVMSKYGSSEAFAPMAIDAINQQEQDDQNLVKMLTLIRDHRPPGTQLIMGVVDTKDVEFPGTEVRMTKKYSALLASEFQSVNDELSPYLDALIASPRF</sequence>
<proteinExistence type="predicted"/>
<dbReference type="Proteomes" id="UP000256345">
    <property type="component" value="Unassembled WGS sequence"/>
</dbReference>
<dbReference type="EMBL" id="QUMU01000002">
    <property type="protein sequence ID" value="REG35935.1"/>
    <property type="molecule type" value="Genomic_DNA"/>
</dbReference>
<feature type="coiled-coil region" evidence="1">
    <location>
        <begin position="321"/>
        <end position="398"/>
    </location>
</feature>
<keyword evidence="5" id="KW-1185">Reference proteome</keyword>
<feature type="coiled-coil region" evidence="1">
    <location>
        <begin position="225"/>
        <end position="280"/>
    </location>
</feature>
<evidence type="ECO:0000256" key="1">
    <source>
        <dbReference type="SAM" id="Coils"/>
    </source>
</evidence>
<reference evidence="3 5" key="2">
    <citation type="submission" date="2018-08" db="EMBL/GenBank/DDBJ databases">
        <title>Genomic Encyclopedia of Archaeal and Bacterial Type Strains, Phase II (KMG-II): from individual species to whole genera.</title>
        <authorList>
            <person name="Goeker M."/>
        </authorList>
    </citation>
    <scope>NUCLEOTIDE SEQUENCE [LARGE SCALE GENOMIC DNA]</scope>
    <source>
        <strain evidence="3 5">DSM 2261</strain>
    </source>
</reference>
<dbReference type="RefSeq" id="WP_147332747.1">
    <property type="nucleotide sequence ID" value="NZ_CP011509.1"/>
</dbReference>
<dbReference type="KEGG" id="age:AA314_06870"/>
<dbReference type="Gene3D" id="3.40.50.300">
    <property type="entry name" value="P-loop containing nucleotide triphosphate hydrolases"/>
    <property type="match status" value="1"/>
</dbReference>